<feature type="chain" id="PRO_5022261851" evidence="11">
    <location>
        <begin position="21"/>
        <end position="396"/>
    </location>
</feature>
<evidence type="ECO:0000256" key="2">
    <source>
        <dbReference type="ARBA" id="ARBA00004236"/>
    </source>
</evidence>
<gene>
    <name evidence="14" type="ORF">KP79_PYT18064</name>
</gene>
<evidence type="ECO:0000256" key="11">
    <source>
        <dbReference type="RuleBase" id="RU000687"/>
    </source>
</evidence>
<evidence type="ECO:0000256" key="5">
    <source>
        <dbReference type="ARBA" id="ARBA00022692"/>
    </source>
</evidence>
<feature type="transmembrane region" description="Helical" evidence="11">
    <location>
        <begin position="238"/>
        <end position="264"/>
    </location>
</feature>
<dbReference type="Gene3D" id="2.70.170.10">
    <property type="entry name" value="Neurotransmitter-gated ion-channel ligand-binding domain"/>
    <property type="match status" value="1"/>
</dbReference>
<keyword evidence="7 11" id="KW-1133">Transmembrane helix</keyword>
<keyword evidence="9 11" id="KW-0472">Membrane</keyword>
<dbReference type="GO" id="GO:0005230">
    <property type="term" value="F:extracellular ligand-gated monoatomic ion channel activity"/>
    <property type="evidence" value="ECO:0007669"/>
    <property type="project" value="InterPro"/>
</dbReference>
<keyword evidence="15" id="KW-1185">Reference proteome</keyword>
<keyword evidence="8 11" id="KW-0406">Ion transport</keyword>
<dbReference type="PANTHER" id="PTHR18945">
    <property type="entry name" value="NEUROTRANSMITTER GATED ION CHANNEL"/>
    <property type="match status" value="1"/>
</dbReference>
<evidence type="ECO:0000256" key="9">
    <source>
        <dbReference type="ARBA" id="ARBA00023136"/>
    </source>
</evidence>
<dbReference type="Proteomes" id="UP000242188">
    <property type="component" value="Unassembled WGS sequence"/>
</dbReference>
<evidence type="ECO:0000256" key="10">
    <source>
        <dbReference type="ARBA" id="ARBA00023303"/>
    </source>
</evidence>
<evidence type="ECO:0000313" key="15">
    <source>
        <dbReference type="Proteomes" id="UP000242188"/>
    </source>
</evidence>
<evidence type="ECO:0000259" key="12">
    <source>
        <dbReference type="Pfam" id="PF02931"/>
    </source>
</evidence>
<dbReference type="OrthoDB" id="407674at2759"/>
<feature type="transmembrane region" description="Helical" evidence="11">
    <location>
        <begin position="303"/>
        <end position="325"/>
    </location>
</feature>
<keyword evidence="10 11" id="KW-0407">Ion channel</keyword>
<dbReference type="NCBIfam" id="TIGR00860">
    <property type="entry name" value="LIC"/>
    <property type="match status" value="1"/>
</dbReference>
<evidence type="ECO:0000256" key="8">
    <source>
        <dbReference type="ARBA" id="ARBA00023065"/>
    </source>
</evidence>
<evidence type="ECO:0000256" key="3">
    <source>
        <dbReference type="ARBA" id="ARBA00022448"/>
    </source>
</evidence>
<dbReference type="PRINTS" id="PR00253">
    <property type="entry name" value="GABAARECEPTR"/>
</dbReference>
<dbReference type="EMBL" id="NEDP02005356">
    <property type="protein sequence ID" value="OWF41771.1"/>
    <property type="molecule type" value="Genomic_DNA"/>
</dbReference>
<dbReference type="InterPro" id="IPR036719">
    <property type="entry name" value="Neuro-gated_channel_TM_sf"/>
</dbReference>
<comment type="subcellular location">
    <subcellularLocation>
        <location evidence="2">Cell membrane</location>
    </subcellularLocation>
    <subcellularLocation>
        <location evidence="1">Membrane</location>
        <topology evidence="1">Multi-pass membrane protein</topology>
    </subcellularLocation>
</comment>
<dbReference type="Pfam" id="PF02931">
    <property type="entry name" value="Neur_chan_LBD"/>
    <property type="match status" value="1"/>
</dbReference>
<dbReference type="CDD" id="cd19049">
    <property type="entry name" value="LGIC_TM_anion"/>
    <property type="match status" value="1"/>
</dbReference>
<feature type="domain" description="Neurotransmitter-gated ion-channel transmembrane" evidence="13">
    <location>
        <begin position="245"/>
        <end position="336"/>
    </location>
</feature>
<dbReference type="SUPFAM" id="SSF90112">
    <property type="entry name" value="Neurotransmitter-gated ion-channel transmembrane pore"/>
    <property type="match status" value="1"/>
</dbReference>
<reference evidence="14 15" key="1">
    <citation type="journal article" date="2017" name="Nat. Ecol. Evol.">
        <title>Scallop genome provides insights into evolution of bilaterian karyotype and development.</title>
        <authorList>
            <person name="Wang S."/>
            <person name="Zhang J."/>
            <person name="Jiao W."/>
            <person name="Li J."/>
            <person name="Xun X."/>
            <person name="Sun Y."/>
            <person name="Guo X."/>
            <person name="Huan P."/>
            <person name="Dong B."/>
            <person name="Zhang L."/>
            <person name="Hu X."/>
            <person name="Sun X."/>
            <person name="Wang J."/>
            <person name="Zhao C."/>
            <person name="Wang Y."/>
            <person name="Wang D."/>
            <person name="Huang X."/>
            <person name="Wang R."/>
            <person name="Lv J."/>
            <person name="Li Y."/>
            <person name="Zhang Z."/>
            <person name="Liu B."/>
            <person name="Lu W."/>
            <person name="Hui Y."/>
            <person name="Liang J."/>
            <person name="Zhou Z."/>
            <person name="Hou R."/>
            <person name="Li X."/>
            <person name="Liu Y."/>
            <person name="Li H."/>
            <person name="Ning X."/>
            <person name="Lin Y."/>
            <person name="Zhao L."/>
            <person name="Xing Q."/>
            <person name="Dou J."/>
            <person name="Li Y."/>
            <person name="Mao J."/>
            <person name="Guo H."/>
            <person name="Dou H."/>
            <person name="Li T."/>
            <person name="Mu C."/>
            <person name="Jiang W."/>
            <person name="Fu Q."/>
            <person name="Fu X."/>
            <person name="Miao Y."/>
            <person name="Liu J."/>
            <person name="Yu Q."/>
            <person name="Li R."/>
            <person name="Liao H."/>
            <person name="Li X."/>
            <person name="Kong Y."/>
            <person name="Jiang Z."/>
            <person name="Chourrout D."/>
            <person name="Li R."/>
            <person name="Bao Z."/>
        </authorList>
    </citation>
    <scope>NUCLEOTIDE SEQUENCE [LARGE SCALE GENOMIC DNA]</scope>
    <source>
        <strain evidence="14 15">PY_sf001</strain>
    </source>
</reference>
<keyword evidence="6 11" id="KW-0732">Signal</keyword>
<organism evidence="14 15">
    <name type="scientific">Mizuhopecten yessoensis</name>
    <name type="common">Japanese scallop</name>
    <name type="synonym">Patinopecten yessoensis</name>
    <dbReference type="NCBI Taxonomy" id="6573"/>
    <lineage>
        <taxon>Eukaryota</taxon>
        <taxon>Metazoa</taxon>
        <taxon>Spiralia</taxon>
        <taxon>Lophotrochozoa</taxon>
        <taxon>Mollusca</taxon>
        <taxon>Bivalvia</taxon>
        <taxon>Autobranchia</taxon>
        <taxon>Pteriomorphia</taxon>
        <taxon>Pectinida</taxon>
        <taxon>Pectinoidea</taxon>
        <taxon>Pectinidae</taxon>
        <taxon>Mizuhopecten</taxon>
    </lineage>
</organism>
<dbReference type="AlphaFoldDB" id="A0A210PZ58"/>
<dbReference type="SUPFAM" id="SSF63712">
    <property type="entry name" value="Nicotinic receptor ligand binding domain-like"/>
    <property type="match status" value="1"/>
</dbReference>
<dbReference type="Pfam" id="PF02932">
    <property type="entry name" value="Neur_chan_memb"/>
    <property type="match status" value="1"/>
</dbReference>
<comment type="caution">
    <text evidence="11">Lacks conserved residue(s) required for the propagation of feature annotation.</text>
</comment>
<dbReference type="PROSITE" id="PS00236">
    <property type="entry name" value="NEUROTR_ION_CHANNEL"/>
    <property type="match status" value="1"/>
</dbReference>
<dbReference type="PRINTS" id="PR00252">
    <property type="entry name" value="NRIONCHANNEL"/>
</dbReference>
<dbReference type="InterPro" id="IPR038050">
    <property type="entry name" value="Neuro_actylchol_rec"/>
</dbReference>
<keyword evidence="4" id="KW-1003">Cell membrane</keyword>
<dbReference type="InterPro" id="IPR006028">
    <property type="entry name" value="GABAA/Glycine_rcpt"/>
</dbReference>
<accession>A0A210PZ58</accession>
<keyword evidence="14" id="KW-0675">Receptor</keyword>
<dbReference type="InterPro" id="IPR036734">
    <property type="entry name" value="Neur_chan_lig-bd_sf"/>
</dbReference>
<dbReference type="STRING" id="6573.A0A210PZ58"/>
<evidence type="ECO:0000256" key="1">
    <source>
        <dbReference type="ARBA" id="ARBA00004141"/>
    </source>
</evidence>
<dbReference type="Gene3D" id="1.20.58.390">
    <property type="entry name" value="Neurotransmitter-gated ion-channel transmembrane domain"/>
    <property type="match status" value="1"/>
</dbReference>
<dbReference type="GO" id="GO:0004888">
    <property type="term" value="F:transmembrane signaling receptor activity"/>
    <property type="evidence" value="ECO:0007669"/>
    <property type="project" value="InterPro"/>
</dbReference>
<dbReference type="InterPro" id="IPR006202">
    <property type="entry name" value="Neur_chan_lig-bd"/>
</dbReference>
<protein>
    <submittedName>
        <fullName evidence="14">Glycine receptor subunit alphaZ1</fullName>
    </submittedName>
</protein>
<comment type="similarity">
    <text evidence="11">Belongs to the ligand-gated ion channel (TC 1.A.9) family.</text>
</comment>
<keyword evidence="5 11" id="KW-0812">Transmembrane</keyword>
<dbReference type="InterPro" id="IPR006029">
    <property type="entry name" value="Neurotrans-gated_channel_TM"/>
</dbReference>
<feature type="transmembrane region" description="Helical" evidence="11">
    <location>
        <begin position="377"/>
        <end position="394"/>
    </location>
</feature>
<evidence type="ECO:0000259" key="13">
    <source>
        <dbReference type="Pfam" id="PF02932"/>
    </source>
</evidence>
<name>A0A210PZ58_MIZYE</name>
<sequence>MVSFRLGLVIVYLHLHPRTADPQTRSDFIGALIIDYDNRIPPNFEKNNYTEVNVSLFINNIDSISERSMDFTMNAFIQQEWFDFRLQFFDLIDAPYLELDAKLIDDVWVPDLYFTNEKSAFSHDVTVANKMMHLYSNGRVVYRQRVSVTASCPMKLHKYPFDSQVCSLYIQSFAYTLGRLRFRWRSMDPVRTNTNIELPQFKLTRHLVKDCTENGGSSIAELQNFTCIQMDVHLVRYLGFFMIQVYVPTTLIVLLSWVSFWLSIDDVPARVSLGILTVLTITTQKTSSAAAVPQVSYVKALDVWMAICLLFVFVAFLEYPCVYVLKNREVHIRQKKSGRLRAAGVTASANSKKIEDNGNSHNGSMTTGRFIDDISKLIFPAIFLTIIIIYWVVYTI</sequence>
<comment type="caution">
    <text evidence="14">The sequence shown here is derived from an EMBL/GenBank/DDBJ whole genome shotgun (WGS) entry which is preliminary data.</text>
</comment>
<keyword evidence="3 11" id="KW-0813">Transport</keyword>
<dbReference type="InterPro" id="IPR018000">
    <property type="entry name" value="Neurotransmitter_ion_chnl_CS"/>
</dbReference>
<evidence type="ECO:0000256" key="6">
    <source>
        <dbReference type="ARBA" id="ARBA00022729"/>
    </source>
</evidence>
<evidence type="ECO:0000313" key="14">
    <source>
        <dbReference type="EMBL" id="OWF41771.1"/>
    </source>
</evidence>
<dbReference type="InterPro" id="IPR006201">
    <property type="entry name" value="Neur_channel"/>
</dbReference>
<evidence type="ECO:0000256" key="4">
    <source>
        <dbReference type="ARBA" id="ARBA00022475"/>
    </source>
</evidence>
<dbReference type="CDD" id="cd18991">
    <property type="entry name" value="LGIC_ECD_GlyR"/>
    <property type="match status" value="1"/>
</dbReference>
<feature type="domain" description="Neurotransmitter-gated ion-channel ligand-binding" evidence="12">
    <location>
        <begin position="29"/>
        <end position="208"/>
    </location>
</feature>
<feature type="signal peptide" evidence="11">
    <location>
        <begin position="1"/>
        <end position="20"/>
    </location>
</feature>
<evidence type="ECO:0000256" key="7">
    <source>
        <dbReference type="ARBA" id="ARBA00022989"/>
    </source>
</evidence>
<dbReference type="GO" id="GO:0005886">
    <property type="term" value="C:plasma membrane"/>
    <property type="evidence" value="ECO:0007669"/>
    <property type="project" value="UniProtKB-SubCell"/>
</dbReference>
<proteinExistence type="inferred from homology"/>